<proteinExistence type="predicted"/>
<dbReference type="Proteomes" id="UP000187203">
    <property type="component" value="Unassembled WGS sequence"/>
</dbReference>
<evidence type="ECO:0000313" key="1">
    <source>
        <dbReference type="EMBL" id="OMO64512.1"/>
    </source>
</evidence>
<evidence type="ECO:0000313" key="2">
    <source>
        <dbReference type="Proteomes" id="UP000187203"/>
    </source>
</evidence>
<reference evidence="2" key="1">
    <citation type="submission" date="2013-09" db="EMBL/GenBank/DDBJ databases">
        <title>Corchorus olitorius genome sequencing.</title>
        <authorList>
            <person name="Alam M."/>
            <person name="Haque M.S."/>
            <person name="Islam M.S."/>
            <person name="Emdad E.M."/>
            <person name="Islam M.M."/>
            <person name="Ahmed B."/>
            <person name="Halim A."/>
            <person name="Hossen Q.M.M."/>
            <person name="Hossain M.Z."/>
            <person name="Ahmed R."/>
            <person name="Khan M.M."/>
            <person name="Islam R."/>
            <person name="Rashid M.M."/>
            <person name="Khan S.A."/>
            <person name="Rahman M.S."/>
            <person name="Alam M."/>
            <person name="Yahiya A.S."/>
            <person name="Khan M.S."/>
            <person name="Azam M.S."/>
            <person name="Haque T."/>
            <person name="Lashkar M.Z.H."/>
            <person name="Akhand A.I."/>
            <person name="Morshed G."/>
            <person name="Roy S."/>
            <person name="Uddin K.S."/>
            <person name="Rabeya T."/>
            <person name="Hossain A.S."/>
            <person name="Chowdhury A."/>
            <person name="Snigdha A.R."/>
            <person name="Mortoza M.S."/>
            <person name="Matin S.A."/>
            <person name="Hoque S.M.E."/>
            <person name="Islam M.K."/>
            <person name="Roy D.K."/>
            <person name="Haider R."/>
            <person name="Moosa M.M."/>
            <person name="Elias S.M."/>
            <person name="Hasan A.M."/>
            <person name="Jahan S."/>
            <person name="Shafiuddin M."/>
            <person name="Mahmood N."/>
            <person name="Shommy N.S."/>
        </authorList>
    </citation>
    <scope>NUCLEOTIDE SEQUENCE [LARGE SCALE GENOMIC DNA]</scope>
    <source>
        <strain evidence="2">cv. O-4</strain>
    </source>
</reference>
<comment type="caution">
    <text evidence="1">The sequence shown here is derived from an EMBL/GenBank/DDBJ whole genome shotgun (WGS) entry which is preliminary data.</text>
</comment>
<accession>A0A1R3H2D6</accession>
<dbReference type="AlphaFoldDB" id="A0A1R3H2D6"/>
<keyword evidence="2" id="KW-1185">Reference proteome</keyword>
<sequence>MAGIKEKDGSFPWLDFEIGDHRFGSGKRVSVDFSAELNQIRTRSGTRKPRRGSR</sequence>
<organism evidence="1 2">
    <name type="scientific">Corchorus olitorius</name>
    <dbReference type="NCBI Taxonomy" id="93759"/>
    <lineage>
        <taxon>Eukaryota</taxon>
        <taxon>Viridiplantae</taxon>
        <taxon>Streptophyta</taxon>
        <taxon>Embryophyta</taxon>
        <taxon>Tracheophyta</taxon>
        <taxon>Spermatophyta</taxon>
        <taxon>Magnoliopsida</taxon>
        <taxon>eudicotyledons</taxon>
        <taxon>Gunneridae</taxon>
        <taxon>Pentapetalae</taxon>
        <taxon>rosids</taxon>
        <taxon>malvids</taxon>
        <taxon>Malvales</taxon>
        <taxon>Malvaceae</taxon>
        <taxon>Grewioideae</taxon>
        <taxon>Apeibeae</taxon>
        <taxon>Corchorus</taxon>
    </lineage>
</organism>
<dbReference type="EMBL" id="AWUE01020947">
    <property type="protein sequence ID" value="OMO64512.1"/>
    <property type="molecule type" value="Genomic_DNA"/>
</dbReference>
<gene>
    <name evidence="1" type="ORF">COLO4_32028</name>
</gene>
<name>A0A1R3H2D6_9ROSI</name>
<protein>
    <submittedName>
        <fullName evidence="1">Uncharacterized protein</fullName>
    </submittedName>
</protein>